<dbReference type="PRINTS" id="PR00019">
    <property type="entry name" value="LEURICHRPT"/>
</dbReference>
<evidence type="ECO:0000256" key="2">
    <source>
        <dbReference type="ARBA" id="ARBA00022737"/>
    </source>
</evidence>
<dbReference type="PANTHER" id="PTHR45712:SF22">
    <property type="entry name" value="INSULIN-LIKE GROWTH FACTOR-BINDING PROTEIN COMPLEX ACID LABILE SUBUNIT"/>
    <property type="match status" value="1"/>
</dbReference>
<evidence type="ECO:0000256" key="4">
    <source>
        <dbReference type="SAM" id="SignalP"/>
    </source>
</evidence>
<evidence type="ECO:0000256" key="1">
    <source>
        <dbReference type="ARBA" id="ARBA00022614"/>
    </source>
</evidence>
<protein>
    <recommendedName>
        <fullName evidence="7">Insulin-like growth factor-binding protein complex acid labile subunit</fullName>
    </recommendedName>
</protein>
<feature type="signal peptide" evidence="4">
    <location>
        <begin position="1"/>
        <end position="21"/>
    </location>
</feature>
<dbReference type="EMBL" id="JADBJN010000002">
    <property type="protein sequence ID" value="KAG5674931.1"/>
    <property type="molecule type" value="Genomic_DNA"/>
</dbReference>
<dbReference type="InterPro" id="IPR032675">
    <property type="entry name" value="LRR_dom_sf"/>
</dbReference>
<dbReference type="Proteomes" id="UP001107558">
    <property type="component" value="Chromosome 2"/>
</dbReference>
<accession>A0A9J6BZD7</accession>
<dbReference type="Pfam" id="PF13855">
    <property type="entry name" value="LRR_8"/>
    <property type="match status" value="2"/>
</dbReference>
<feature type="transmembrane region" description="Helical" evidence="3">
    <location>
        <begin position="505"/>
        <end position="529"/>
    </location>
</feature>
<keyword evidence="3" id="KW-1133">Transmembrane helix</keyword>
<sequence>MMKDLLMIVLIAVIVVPQTSSIKKCPIDCTCDIDNIGRYSAICERGNMKQIPIKDFDEEINVIIIRKPKHTLTISPVFHLLKKLEILRIIESNVPAIGLRSFWGVPSLRVLDLSRNNISALSEDNFKGQQNLLELNLSKNKVDVMPSGTFRYLTDLHTLNLADNSLADLEAKVFMMLTKLKILDLSRNPLEDLQPDVFKDIVDLKVLKCRGCRLQNINPQLYNLLNQLTDLDLGNNQFKYLDKDEFKDLKYLKRLHLDNNQLSVVVDFLFQRQRNLLYLDLSRNRLAKISGRAFNNLFNLTFLDISYNKLSALELDYMCHLPKLEALNISGNVQLNLLDIRPVFQNLTELRSLSIADVSNMPLGIFVPLGNLLMLNISGTHLNNETIQILNPLAKLKDLDISRNQLTGFEEDFALKLLNIDNVNFEQNPIVCDICHVGAILNQIHLMRWRTSPECFLPEALRGKAINRLTRDKLEFCYETFVDEGHDAASTSGHYSILDEGRFSFIAFMALAIFVLVLLIIIVTITLCIRQRSNYDANTRAEEQNGKEAVRNNEKNIEESLITNNEISYKIALQDRVNVFLKDSPS</sequence>
<keyword evidence="1" id="KW-0433">Leucine-rich repeat</keyword>
<dbReference type="AlphaFoldDB" id="A0A9J6BZD7"/>
<gene>
    <name evidence="5" type="ORF">PVAND_004875</name>
</gene>
<organism evidence="5 6">
    <name type="scientific">Polypedilum vanderplanki</name>
    <name type="common">Sleeping chironomid midge</name>
    <dbReference type="NCBI Taxonomy" id="319348"/>
    <lineage>
        <taxon>Eukaryota</taxon>
        <taxon>Metazoa</taxon>
        <taxon>Ecdysozoa</taxon>
        <taxon>Arthropoda</taxon>
        <taxon>Hexapoda</taxon>
        <taxon>Insecta</taxon>
        <taxon>Pterygota</taxon>
        <taxon>Neoptera</taxon>
        <taxon>Endopterygota</taxon>
        <taxon>Diptera</taxon>
        <taxon>Nematocera</taxon>
        <taxon>Chironomoidea</taxon>
        <taxon>Chironomidae</taxon>
        <taxon>Chironominae</taxon>
        <taxon>Polypedilum</taxon>
        <taxon>Polypedilum</taxon>
    </lineage>
</organism>
<name>A0A9J6BZD7_POLVA</name>
<dbReference type="SMART" id="SM00369">
    <property type="entry name" value="LRR_TYP"/>
    <property type="match status" value="9"/>
</dbReference>
<dbReference type="InterPro" id="IPR050333">
    <property type="entry name" value="SLRP"/>
</dbReference>
<keyword evidence="3" id="KW-0472">Membrane</keyword>
<feature type="chain" id="PRO_5039955510" description="Insulin-like growth factor-binding protein complex acid labile subunit" evidence="4">
    <location>
        <begin position="22"/>
        <end position="586"/>
    </location>
</feature>
<keyword evidence="6" id="KW-1185">Reference proteome</keyword>
<evidence type="ECO:0000313" key="5">
    <source>
        <dbReference type="EMBL" id="KAG5674931.1"/>
    </source>
</evidence>
<dbReference type="SMART" id="SM00365">
    <property type="entry name" value="LRR_SD22"/>
    <property type="match status" value="6"/>
</dbReference>
<proteinExistence type="predicted"/>
<dbReference type="PANTHER" id="PTHR45712">
    <property type="entry name" value="AGAP008170-PA"/>
    <property type="match status" value="1"/>
</dbReference>
<evidence type="ECO:0000256" key="3">
    <source>
        <dbReference type="SAM" id="Phobius"/>
    </source>
</evidence>
<keyword evidence="3" id="KW-0812">Transmembrane</keyword>
<dbReference type="OrthoDB" id="546383at2759"/>
<evidence type="ECO:0000313" key="6">
    <source>
        <dbReference type="Proteomes" id="UP001107558"/>
    </source>
</evidence>
<dbReference type="SUPFAM" id="SSF52058">
    <property type="entry name" value="L domain-like"/>
    <property type="match status" value="1"/>
</dbReference>
<evidence type="ECO:0008006" key="7">
    <source>
        <dbReference type="Google" id="ProtNLM"/>
    </source>
</evidence>
<dbReference type="FunFam" id="3.80.10.10:FF:001164">
    <property type="entry name" value="GH01279p"/>
    <property type="match status" value="1"/>
</dbReference>
<dbReference type="Pfam" id="PF00560">
    <property type="entry name" value="LRR_1"/>
    <property type="match status" value="1"/>
</dbReference>
<comment type="caution">
    <text evidence="5">The sequence shown here is derived from an EMBL/GenBank/DDBJ whole genome shotgun (WGS) entry which is preliminary data.</text>
</comment>
<dbReference type="PROSITE" id="PS51450">
    <property type="entry name" value="LRR"/>
    <property type="match status" value="4"/>
</dbReference>
<keyword evidence="4" id="KW-0732">Signal</keyword>
<keyword evidence="2" id="KW-0677">Repeat</keyword>
<dbReference type="InterPro" id="IPR001611">
    <property type="entry name" value="Leu-rich_rpt"/>
</dbReference>
<dbReference type="Gene3D" id="3.80.10.10">
    <property type="entry name" value="Ribonuclease Inhibitor"/>
    <property type="match status" value="3"/>
</dbReference>
<reference evidence="5" key="1">
    <citation type="submission" date="2021-03" db="EMBL/GenBank/DDBJ databases">
        <title>Chromosome level genome of the anhydrobiotic midge Polypedilum vanderplanki.</title>
        <authorList>
            <person name="Yoshida Y."/>
            <person name="Kikawada T."/>
            <person name="Gusev O."/>
        </authorList>
    </citation>
    <scope>NUCLEOTIDE SEQUENCE</scope>
    <source>
        <strain evidence="5">NIAS01</strain>
        <tissue evidence="5">Whole body or cell culture</tissue>
    </source>
</reference>
<dbReference type="InterPro" id="IPR003591">
    <property type="entry name" value="Leu-rich_rpt_typical-subtyp"/>
</dbReference>